<gene>
    <name evidence="1" type="ORF">A4H97_09830</name>
</gene>
<dbReference type="AlphaFoldDB" id="A0A1V9EFC1"/>
<sequence>MRKNTSYRMPGKTCKVRHLSFENQVANAALTGFVPFALNTTCQVQINTLLRQAQTMHLTGHSGKCLS</sequence>
<accession>A0A1V9EFC1</accession>
<organism evidence="1 2">
    <name type="scientific">Niastella yeongjuensis</name>
    <dbReference type="NCBI Taxonomy" id="354355"/>
    <lineage>
        <taxon>Bacteria</taxon>
        <taxon>Pseudomonadati</taxon>
        <taxon>Bacteroidota</taxon>
        <taxon>Chitinophagia</taxon>
        <taxon>Chitinophagales</taxon>
        <taxon>Chitinophagaceae</taxon>
        <taxon>Niastella</taxon>
    </lineage>
</organism>
<protein>
    <submittedName>
        <fullName evidence="1">Uncharacterized protein</fullName>
    </submittedName>
</protein>
<keyword evidence="2" id="KW-1185">Reference proteome</keyword>
<evidence type="ECO:0000313" key="2">
    <source>
        <dbReference type="Proteomes" id="UP000192610"/>
    </source>
</evidence>
<evidence type="ECO:0000313" key="1">
    <source>
        <dbReference type="EMBL" id="OQP44654.1"/>
    </source>
</evidence>
<reference evidence="2" key="1">
    <citation type="submission" date="2016-04" db="EMBL/GenBank/DDBJ databases">
        <authorList>
            <person name="Chen L."/>
            <person name="Zhuang W."/>
            <person name="Wang G."/>
        </authorList>
    </citation>
    <scope>NUCLEOTIDE SEQUENCE [LARGE SCALE GENOMIC DNA]</scope>
    <source>
        <strain evidence="2">17621</strain>
    </source>
</reference>
<proteinExistence type="predicted"/>
<comment type="caution">
    <text evidence="1">The sequence shown here is derived from an EMBL/GenBank/DDBJ whole genome shotgun (WGS) entry which is preliminary data.</text>
</comment>
<dbReference type="Proteomes" id="UP000192610">
    <property type="component" value="Unassembled WGS sequence"/>
</dbReference>
<name>A0A1V9EFC1_9BACT</name>
<dbReference type="EMBL" id="LVXG01000034">
    <property type="protein sequence ID" value="OQP44654.1"/>
    <property type="molecule type" value="Genomic_DNA"/>
</dbReference>